<evidence type="ECO:0000256" key="2">
    <source>
        <dbReference type="ARBA" id="ARBA00022840"/>
    </source>
</evidence>
<dbReference type="GO" id="GO:0043138">
    <property type="term" value="F:3'-5' DNA helicase activity"/>
    <property type="evidence" value="ECO:0007669"/>
    <property type="project" value="TreeGrafter"/>
</dbReference>
<dbReference type="PANTHER" id="PTHR30580">
    <property type="entry name" value="PRIMOSOMAL PROTEIN N"/>
    <property type="match status" value="1"/>
</dbReference>
<proteinExistence type="predicted"/>
<dbReference type="InterPro" id="IPR042115">
    <property type="entry name" value="PriA_3primeBD_sf"/>
</dbReference>
<evidence type="ECO:0000256" key="3">
    <source>
        <dbReference type="ARBA" id="ARBA00023125"/>
    </source>
</evidence>
<dbReference type="GO" id="GO:0006310">
    <property type="term" value="P:DNA recombination"/>
    <property type="evidence" value="ECO:0007669"/>
    <property type="project" value="TreeGrafter"/>
</dbReference>
<feature type="domain" description="Primosomal protein N' 3' DNA-binding" evidence="5">
    <location>
        <begin position="21"/>
        <end position="109"/>
    </location>
</feature>
<feature type="non-terminal residue" evidence="6">
    <location>
        <position position="380"/>
    </location>
</feature>
<organism evidence="6 7">
    <name type="scientific">Candidatus Viridilinea halotolerans</name>
    <dbReference type="NCBI Taxonomy" id="2491704"/>
    <lineage>
        <taxon>Bacteria</taxon>
        <taxon>Bacillati</taxon>
        <taxon>Chloroflexota</taxon>
        <taxon>Chloroflexia</taxon>
        <taxon>Chloroflexales</taxon>
        <taxon>Chloroflexineae</taxon>
        <taxon>Oscillochloridaceae</taxon>
        <taxon>Candidatus Viridilinea</taxon>
    </lineage>
</organism>
<dbReference type="GO" id="GO:0006270">
    <property type="term" value="P:DNA replication initiation"/>
    <property type="evidence" value="ECO:0007669"/>
    <property type="project" value="TreeGrafter"/>
</dbReference>
<dbReference type="GO" id="GO:0005524">
    <property type="term" value="F:ATP binding"/>
    <property type="evidence" value="ECO:0007669"/>
    <property type="project" value="UniProtKB-KW"/>
</dbReference>
<evidence type="ECO:0000313" key="7">
    <source>
        <dbReference type="Proteomes" id="UP000280307"/>
    </source>
</evidence>
<accession>A0A426TRB1</accession>
<dbReference type="GO" id="GO:0003677">
    <property type="term" value="F:DNA binding"/>
    <property type="evidence" value="ECO:0007669"/>
    <property type="project" value="UniProtKB-KW"/>
</dbReference>
<keyword evidence="3" id="KW-0238">DNA-binding</keyword>
<reference evidence="6 7" key="1">
    <citation type="submission" date="2018-12" db="EMBL/GenBank/DDBJ databases">
        <title>Genome Sequence of Candidatus Viridilinea halotolerans isolated from saline sulfide-rich spring.</title>
        <authorList>
            <person name="Grouzdev D.S."/>
            <person name="Burganskaya E.I."/>
            <person name="Krutkina M.S."/>
            <person name="Sukhacheva M.V."/>
            <person name="Gorlenko V.M."/>
        </authorList>
    </citation>
    <scope>NUCLEOTIDE SEQUENCE [LARGE SCALE GENOMIC DNA]</scope>
    <source>
        <strain evidence="6">Chok-6</strain>
    </source>
</reference>
<evidence type="ECO:0000256" key="4">
    <source>
        <dbReference type="SAM" id="MobiDB-lite"/>
    </source>
</evidence>
<dbReference type="Proteomes" id="UP000280307">
    <property type="component" value="Unassembled WGS sequence"/>
</dbReference>
<dbReference type="AlphaFoldDB" id="A0A426TRB1"/>
<sequence>MNTHHLVATVALHASLGPQRKAILAYRVPPHMQGQLRVGQLVWVPLRRARVQGVVLYLEPAEALDGALREIEDLAPGEISLTPAGLRLAHWLARTYQAPLYAALELLLPPGVGQDAENTWRATSAGLVADLGALPERERAILYYLRLHGEQGEQALRKVLRGSDADLRTSYAALAERGFLARGLAFARPAVRPRTVRVVRFALPAAELDATLATLTRAPRQAAALSWLASQTDAVPLNEVTAATAASSATLRGLEQRGLIQIETHEVRRDPLAHLAAAPDQPPMLTNDQRTAYVALVAALEQGAGSREQRTESGERGAGSGEDVCVRPLESDDLHPLSPLSRVAGEGAGGEGQPHNLSVTPEADVQIPNPEPRTPNPEPR</sequence>
<feature type="region of interest" description="Disordered" evidence="4">
    <location>
        <begin position="302"/>
        <end position="380"/>
    </location>
</feature>
<dbReference type="PANTHER" id="PTHR30580:SF0">
    <property type="entry name" value="PRIMOSOMAL PROTEIN N"/>
    <property type="match status" value="1"/>
</dbReference>
<keyword evidence="1" id="KW-0547">Nucleotide-binding</keyword>
<dbReference type="Gene3D" id="3.40.1440.60">
    <property type="entry name" value="PriA, 3(prime) DNA-binding domain"/>
    <property type="match status" value="1"/>
</dbReference>
<dbReference type="EMBL" id="RSAS01000894">
    <property type="protein sequence ID" value="RRR65968.1"/>
    <property type="molecule type" value="Genomic_DNA"/>
</dbReference>
<evidence type="ECO:0000259" key="5">
    <source>
        <dbReference type="Pfam" id="PF17764"/>
    </source>
</evidence>
<dbReference type="GO" id="GO:0006302">
    <property type="term" value="P:double-strand break repair"/>
    <property type="evidence" value="ECO:0007669"/>
    <property type="project" value="TreeGrafter"/>
</dbReference>
<name>A0A426TRB1_9CHLR</name>
<gene>
    <name evidence="6" type="ORF">EI684_21660</name>
</gene>
<keyword evidence="2" id="KW-0067">ATP-binding</keyword>
<dbReference type="Pfam" id="PF17764">
    <property type="entry name" value="PriA_3primeBD"/>
    <property type="match status" value="1"/>
</dbReference>
<feature type="compositionally biased region" description="Pro residues" evidence="4">
    <location>
        <begin position="369"/>
        <end position="380"/>
    </location>
</feature>
<protein>
    <recommendedName>
        <fullName evidence="5">Primosomal protein N' 3' DNA-binding domain-containing protein</fullName>
    </recommendedName>
</protein>
<evidence type="ECO:0000313" key="6">
    <source>
        <dbReference type="EMBL" id="RRR65968.1"/>
    </source>
</evidence>
<comment type="caution">
    <text evidence="6">The sequence shown here is derived from an EMBL/GenBank/DDBJ whole genome shotgun (WGS) entry which is preliminary data.</text>
</comment>
<evidence type="ECO:0000256" key="1">
    <source>
        <dbReference type="ARBA" id="ARBA00022741"/>
    </source>
</evidence>
<dbReference type="InterPro" id="IPR041222">
    <property type="entry name" value="PriA_3primeBD"/>
</dbReference>